<dbReference type="PATRIC" id="fig|28037.97.peg.30"/>
<evidence type="ECO:0000313" key="3">
    <source>
        <dbReference type="EMBL" id="KEQ43157.1"/>
    </source>
</evidence>
<feature type="chain" id="PRO_5001762609" evidence="2">
    <location>
        <begin position="27"/>
        <end position="394"/>
    </location>
</feature>
<dbReference type="EMBL" id="JPFW01000001">
    <property type="protein sequence ID" value="KEQ43157.1"/>
    <property type="molecule type" value="Genomic_DNA"/>
</dbReference>
<evidence type="ECO:0000256" key="2">
    <source>
        <dbReference type="SAM" id="SignalP"/>
    </source>
</evidence>
<accession>A0A081QJN4</accession>
<dbReference type="RefSeq" id="WP_033682864.1">
    <property type="nucleotide sequence ID" value="NZ_JPFW01000001.1"/>
</dbReference>
<name>A0A081QJN4_STRMT</name>
<dbReference type="Pfam" id="PF19127">
    <property type="entry name" value="Choline_bind_3"/>
    <property type="match status" value="2"/>
</dbReference>
<dbReference type="OrthoDB" id="2032428at2"/>
<dbReference type="SUPFAM" id="SSF69360">
    <property type="entry name" value="Cell wall binding repeat"/>
    <property type="match status" value="1"/>
</dbReference>
<dbReference type="Gene3D" id="2.10.270.10">
    <property type="entry name" value="Cholin Binding"/>
    <property type="match status" value="2"/>
</dbReference>
<gene>
    <name evidence="3" type="ORF">SK642_0032</name>
</gene>
<keyword evidence="2" id="KW-0732">Signal</keyword>
<proteinExistence type="predicted"/>
<comment type="caution">
    <text evidence="3">The sequence shown here is derived from an EMBL/GenBank/DDBJ whole genome shotgun (WGS) entry which is preliminary data.</text>
</comment>
<sequence length="394" mass="44980">MKKSKLFTLGLLAGAGLLLSINQAQAADTWVKNGSDWNLSQDGSLAKNKWVQNAGSWYYFDDSGNMQTGWLKDGDTWYSLADSGAMRTGWYKEGNTWYSLADSGAMRTGWYKEGNTWYYLHFSGSMMTGWVFIDGNWYYFEQSGAMASDRVVNSSDGTGYILSKDGHMFTLRNNPYKHGDIVRLGDGYEYLITAKFDGNNFTDVIVDKNTWYIKPEFKKFSDKYGDHVSNTTLALIDNKEEGQEIDPKAVIKNFQNLPNRYYFGADGRRVTNLPEMTTYSEIKKVGNDVYLENPGARLRLVGTRFTINNNKLYHLENEQGKLTTGYFVLIDDGATTSSHHVLAYADQSGEILKMKRLPSRFSDYFDKEIDGFYGQKIKITQPNKYEYYKVLVVK</sequence>
<dbReference type="InterPro" id="IPR018337">
    <property type="entry name" value="Cell_wall/Cho-bd_repeat"/>
</dbReference>
<dbReference type="Pfam" id="PF01473">
    <property type="entry name" value="Choline_bind_1"/>
    <property type="match status" value="2"/>
</dbReference>
<evidence type="ECO:0000313" key="4">
    <source>
        <dbReference type="Proteomes" id="UP000028030"/>
    </source>
</evidence>
<keyword evidence="1" id="KW-0677">Repeat</keyword>
<protein>
    <submittedName>
        <fullName evidence="3">Cell wall binding repeat family protein</fullName>
    </submittedName>
</protein>
<dbReference type="AlphaFoldDB" id="A0A081QJN4"/>
<dbReference type="Proteomes" id="UP000028030">
    <property type="component" value="Unassembled WGS sequence"/>
</dbReference>
<reference evidence="3 4" key="1">
    <citation type="submission" date="2014-05" db="EMBL/GenBank/DDBJ databases">
        <authorList>
            <person name="Daugherty S.C."/>
            <person name="Tallon L.J."/>
            <person name="Sadzewicz L."/>
            <person name="Kilian M."/>
            <person name="Tettelin H."/>
        </authorList>
    </citation>
    <scope>NUCLEOTIDE SEQUENCE [LARGE SCALE GENOMIC DNA]</scope>
    <source>
        <strain evidence="3 4">SK642</strain>
    </source>
</reference>
<evidence type="ECO:0000256" key="1">
    <source>
        <dbReference type="ARBA" id="ARBA00022737"/>
    </source>
</evidence>
<feature type="signal peptide" evidence="2">
    <location>
        <begin position="1"/>
        <end position="26"/>
    </location>
</feature>
<organism evidence="3 4">
    <name type="scientific">Streptococcus mitis</name>
    <dbReference type="NCBI Taxonomy" id="28037"/>
    <lineage>
        <taxon>Bacteria</taxon>
        <taxon>Bacillati</taxon>
        <taxon>Bacillota</taxon>
        <taxon>Bacilli</taxon>
        <taxon>Lactobacillales</taxon>
        <taxon>Streptococcaceae</taxon>
        <taxon>Streptococcus</taxon>
        <taxon>Streptococcus mitis group</taxon>
    </lineage>
</organism>